<dbReference type="AlphaFoldDB" id="A0A3D3RD13"/>
<proteinExistence type="predicted"/>
<gene>
    <name evidence="1" type="ORF">DIT97_21675</name>
</gene>
<organism evidence="1 2">
    <name type="scientific">Gimesia maris</name>
    <dbReference type="NCBI Taxonomy" id="122"/>
    <lineage>
        <taxon>Bacteria</taxon>
        <taxon>Pseudomonadati</taxon>
        <taxon>Planctomycetota</taxon>
        <taxon>Planctomycetia</taxon>
        <taxon>Planctomycetales</taxon>
        <taxon>Planctomycetaceae</taxon>
        <taxon>Gimesia</taxon>
    </lineage>
</organism>
<reference evidence="1 2" key="1">
    <citation type="journal article" date="2018" name="Nat. Biotechnol.">
        <title>A standardized bacterial taxonomy based on genome phylogeny substantially revises the tree of life.</title>
        <authorList>
            <person name="Parks D.H."/>
            <person name="Chuvochina M."/>
            <person name="Waite D.W."/>
            <person name="Rinke C."/>
            <person name="Skarshewski A."/>
            <person name="Chaumeil P.A."/>
            <person name="Hugenholtz P."/>
        </authorList>
    </citation>
    <scope>NUCLEOTIDE SEQUENCE [LARGE SCALE GENOMIC DNA]</scope>
    <source>
        <strain evidence="1">UBA9375</strain>
    </source>
</reference>
<name>A0A3D3RD13_9PLAN</name>
<protein>
    <submittedName>
        <fullName evidence="1">Uncharacterized protein</fullName>
    </submittedName>
</protein>
<sequence length="49" mass="5637">MESASSLIIASLNLFIRSGSTWRRFSKTGNSLKIMLWQFMPEHFFIGKA</sequence>
<evidence type="ECO:0000313" key="1">
    <source>
        <dbReference type="EMBL" id="HCO25500.1"/>
    </source>
</evidence>
<evidence type="ECO:0000313" key="2">
    <source>
        <dbReference type="Proteomes" id="UP000263642"/>
    </source>
</evidence>
<dbReference type="Proteomes" id="UP000263642">
    <property type="component" value="Unassembled WGS sequence"/>
</dbReference>
<dbReference type="EMBL" id="DQAY01000132">
    <property type="protein sequence ID" value="HCO25500.1"/>
    <property type="molecule type" value="Genomic_DNA"/>
</dbReference>
<accession>A0A3D3RD13</accession>
<comment type="caution">
    <text evidence="1">The sequence shown here is derived from an EMBL/GenBank/DDBJ whole genome shotgun (WGS) entry which is preliminary data.</text>
</comment>